<feature type="compositionally biased region" description="Acidic residues" evidence="1">
    <location>
        <begin position="326"/>
        <end position="357"/>
    </location>
</feature>
<keyword evidence="3" id="KW-1185">Reference proteome</keyword>
<reference evidence="2 3" key="1">
    <citation type="submission" date="2015-12" db="EMBL/GenBank/DDBJ databases">
        <title>Dictyostelia acquired genes for synthesis and detection of signals that induce cell-type specialization by lateral gene transfer from prokaryotes.</title>
        <authorList>
            <person name="Gloeckner G."/>
            <person name="Schaap P."/>
        </authorList>
    </citation>
    <scope>NUCLEOTIDE SEQUENCE [LARGE SCALE GENOMIC DNA]</scope>
    <source>
        <strain evidence="2 3">TK</strain>
    </source>
</reference>
<dbReference type="Proteomes" id="UP000076078">
    <property type="component" value="Unassembled WGS sequence"/>
</dbReference>
<accession>A0A151ZDJ4</accession>
<protein>
    <submittedName>
        <fullName evidence="2">Uncharacterized protein</fullName>
    </submittedName>
</protein>
<name>A0A151ZDJ4_TIELA</name>
<dbReference type="EMBL" id="LODT01000031">
    <property type="protein sequence ID" value="KYQ92017.1"/>
    <property type="molecule type" value="Genomic_DNA"/>
</dbReference>
<evidence type="ECO:0000313" key="3">
    <source>
        <dbReference type="Proteomes" id="UP000076078"/>
    </source>
</evidence>
<proteinExistence type="predicted"/>
<dbReference type="InParanoid" id="A0A151ZDJ4"/>
<feature type="region of interest" description="Disordered" evidence="1">
    <location>
        <begin position="319"/>
        <end position="369"/>
    </location>
</feature>
<evidence type="ECO:0000256" key="1">
    <source>
        <dbReference type="SAM" id="MobiDB-lite"/>
    </source>
</evidence>
<comment type="caution">
    <text evidence="2">The sequence shown here is derived from an EMBL/GenBank/DDBJ whole genome shotgun (WGS) entry which is preliminary data.</text>
</comment>
<sequence length="679" mass="77635">MEDTQYLNSHILIVKILNNYVKLYYDFRLKFGRIKEIIGKLSLVSKDWCYKVLPVLQYPEIFIKKQYQFEYIVKLINTRSYQFNDCLSMEEKFIKSYLIRNVKRTKNDKLNENLLKVFQLITGNAELQKNQVVENAQILAMCCNQSRIVQLQKDIDSNNYEDALVKIVKLSKVYAEKGFKEIEATNVYKSYRKDILGLQVPVESLKIQEQSNSFKLDAIPIKSLCKLDLDLDTLSSVDYNSILKDCPSLTELKLLIGAFTKTDTIFIEPLRTHKTLISLSITADENYAADRNALALLLNENTILQTLSLTMPLSGNYGFHPTEGLSSDEELDEELGEEDEDSEDEEEEDYEDEEENQDEKTNSTTTPTKTDKIIVNNTTLKELVYHVGYPLDKLFPSGQAIISALEKLYLLSLNKSTLNTIQSMKCNLSLLDVSITLDQLPVLGNSLDKFPSLEKLYLGIKDSSVDTTQPFEVVNNDPYGHGEYDDDDDFVDDGDENEIKNINTAAKSLENGGSGAQVGNETHFNVNPLDLKKYQDYYDQFLQSLSKNKTLKLLSLVSRSLPSSYFLVQFLQSQHATIKTLEIVEFINADLLQAICQNTTIEYLSIMDLSVYPLKSLQSVQTIIKDCKHLLTLSYQNTISEMLKCNKEDRPMYRDKIDSLLSQNQNLQDLFLNIIPLIK</sequence>
<organism evidence="2 3">
    <name type="scientific">Tieghemostelium lacteum</name>
    <name type="common">Slime mold</name>
    <name type="synonym">Dictyostelium lacteum</name>
    <dbReference type="NCBI Taxonomy" id="361077"/>
    <lineage>
        <taxon>Eukaryota</taxon>
        <taxon>Amoebozoa</taxon>
        <taxon>Evosea</taxon>
        <taxon>Eumycetozoa</taxon>
        <taxon>Dictyostelia</taxon>
        <taxon>Dictyosteliales</taxon>
        <taxon>Raperosteliaceae</taxon>
        <taxon>Tieghemostelium</taxon>
    </lineage>
</organism>
<dbReference type="AlphaFoldDB" id="A0A151ZDJ4"/>
<evidence type="ECO:0000313" key="2">
    <source>
        <dbReference type="EMBL" id="KYQ92017.1"/>
    </source>
</evidence>
<gene>
    <name evidence="2" type="ORF">DLAC_06843</name>
</gene>